<proteinExistence type="predicted"/>
<dbReference type="Gene3D" id="3.40.50.880">
    <property type="match status" value="1"/>
</dbReference>
<dbReference type="InterPro" id="IPR025777">
    <property type="entry name" value="GMPS_ATP_PPase_dom"/>
</dbReference>
<dbReference type="GO" id="GO:0003921">
    <property type="term" value="F:GMP synthase activity"/>
    <property type="evidence" value="ECO:0007669"/>
    <property type="project" value="InterPro"/>
</dbReference>
<dbReference type="PROSITE" id="PS51553">
    <property type="entry name" value="GMPS_ATP_PPASE"/>
    <property type="match status" value="1"/>
</dbReference>
<dbReference type="CDD" id="cd01742">
    <property type="entry name" value="GATase1_GMP_Synthase"/>
    <property type="match status" value="1"/>
</dbReference>
<gene>
    <name evidence="12" type="ORF">PECAL_2P03270</name>
</gene>
<dbReference type="Pfam" id="PF00117">
    <property type="entry name" value="GATase"/>
    <property type="match status" value="1"/>
</dbReference>
<dbReference type="InterPro" id="IPR014729">
    <property type="entry name" value="Rossmann-like_a/b/a_fold"/>
</dbReference>
<dbReference type="CDD" id="cd01997">
    <property type="entry name" value="GMP_synthase_C"/>
    <property type="match status" value="1"/>
</dbReference>
<keyword evidence="8" id="KW-0315">Glutamine amidotransferase</keyword>
<dbReference type="GO" id="GO:0005829">
    <property type="term" value="C:cytosol"/>
    <property type="evidence" value="ECO:0007669"/>
    <property type="project" value="TreeGrafter"/>
</dbReference>
<comment type="pathway">
    <text evidence="1">Purine metabolism; GMP biosynthesis; GMP from XMP (L-Gln route): step 1/1.</text>
</comment>
<dbReference type="InterPro" id="IPR004739">
    <property type="entry name" value="GMP_synth_GATase"/>
</dbReference>
<keyword evidence="5 10" id="KW-0332">GMP biosynthesis</keyword>
<dbReference type="InterPro" id="IPR017926">
    <property type="entry name" value="GATASE"/>
</dbReference>
<dbReference type="Pfam" id="PF00958">
    <property type="entry name" value="GMP_synt_C"/>
    <property type="match status" value="1"/>
</dbReference>
<keyword evidence="6 10" id="KW-0658">Purine biosynthesis</keyword>
<dbReference type="UniPathway" id="UPA00189">
    <property type="reaction ID" value="UER00296"/>
</dbReference>
<comment type="caution">
    <text evidence="12">The sequence shown here is derived from an EMBL/GenBank/DDBJ whole genome shotgun (WGS) entry which is preliminary data.</text>
</comment>
<evidence type="ECO:0000256" key="5">
    <source>
        <dbReference type="ARBA" id="ARBA00022749"/>
    </source>
</evidence>
<dbReference type="SUPFAM" id="SSF52317">
    <property type="entry name" value="Class I glutamine amidotransferase-like"/>
    <property type="match status" value="1"/>
</dbReference>
<evidence type="ECO:0000256" key="3">
    <source>
        <dbReference type="ARBA" id="ARBA00022598"/>
    </source>
</evidence>
<evidence type="ECO:0000256" key="9">
    <source>
        <dbReference type="ARBA" id="ARBA00031356"/>
    </source>
</evidence>
<dbReference type="AlphaFoldDB" id="A0A8J2S838"/>
<dbReference type="SUPFAM" id="SSF52402">
    <property type="entry name" value="Adenine nucleotide alpha hydrolases-like"/>
    <property type="match status" value="1"/>
</dbReference>
<dbReference type="PANTHER" id="PTHR11922">
    <property type="entry name" value="GMP SYNTHASE-RELATED"/>
    <property type="match status" value="1"/>
</dbReference>
<keyword evidence="7 10" id="KW-0067">ATP-binding</keyword>
<dbReference type="PRINTS" id="PR00096">
    <property type="entry name" value="GATASE"/>
</dbReference>
<dbReference type="SUPFAM" id="SSF54810">
    <property type="entry name" value="GMP synthetase C-terminal dimerisation domain"/>
    <property type="match status" value="2"/>
</dbReference>
<evidence type="ECO:0000259" key="11">
    <source>
        <dbReference type="PROSITE" id="PS51553"/>
    </source>
</evidence>
<organism evidence="12 13">
    <name type="scientific">Pelagomonas calceolata</name>
    <dbReference type="NCBI Taxonomy" id="35677"/>
    <lineage>
        <taxon>Eukaryota</taxon>
        <taxon>Sar</taxon>
        <taxon>Stramenopiles</taxon>
        <taxon>Ochrophyta</taxon>
        <taxon>Pelagophyceae</taxon>
        <taxon>Pelagomonadales</taxon>
        <taxon>Pelagomonadaceae</taxon>
        <taxon>Pelagomonas</taxon>
    </lineage>
</organism>
<sequence>MSTAAPQPSPRVTPDKEPMAQNKKIYVLDCGGQYCHLIASRLRRHEALSVIVPRAAACDVPVAELNDAAAIVVSGGPQSCFDPDSMKVDPALWQLPVPILGICYGCQMMCRDLGGKVEEAQVGEYGAATLTVTDSSGLLKTAQNSTVWMSHRDKVTQLPPDFTTTATTSHCPHAAVACEVGGKRLYGFQFHPEVTHSQEGENMLGAFVDLCGLRGSWRMDDFVDEQLAKIRNKCEDGRSVFVLVSGGVDSTVTYALLAKALPPDRILGLYVDTGMMRKGESALVEESLQKAGLPNLRCVDASAQFLGALEGLTAPEAKRRAIGQQFLAVQRDKCKELGLDPEKWLLGQGTIYPDTIESGGAAKKADVIKTHHNRVPEIDALIERGLVVEPLADLYKDEVRAVGERLGLAPHLVWRQPFPGPGLGVRLLCHDGEDDDADMRAKAAQQATALVGATVSVPPLKSVGCQGDARTYRNFGVICGDYGRDWDVLGDAATKIVNESGSLNRVCVSLLHNKAGDAPSFSVSPGGPHTCTSDRFDVLREADAIATQKLTDAGLMRKIWQCPVAMAPLTLNGEKGEVIILRPVDSTEAMTASFYRVPFEICDDIASAIKEALPQISDVLFDVTNKPPGTIEWE</sequence>
<dbReference type="PANTHER" id="PTHR11922:SF2">
    <property type="entry name" value="GMP SYNTHASE [GLUTAMINE-HYDROLYZING]"/>
    <property type="match status" value="1"/>
</dbReference>
<dbReference type="Gene3D" id="3.30.300.10">
    <property type="match status" value="2"/>
</dbReference>
<keyword evidence="4 10" id="KW-0547">Nucleotide-binding</keyword>
<keyword evidence="13" id="KW-1185">Reference proteome</keyword>
<evidence type="ECO:0000256" key="2">
    <source>
        <dbReference type="ARBA" id="ARBA00012746"/>
    </source>
</evidence>
<evidence type="ECO:0000256" key="4">
    <source>
        <dbReference type="ARBA" id="ARBA00022741"/>
    </source>
</evidence>
<dbReference type="EMBL" id="CAKKNE010000002">
    <property type="protein sequence ID" value="CAH0367313.1"/>
    <property type="molecule type" value="Genomic_DNA"/>
</dbReference>
<evidence type="ECO:0000256" key="6">
    <source>
        <dbReference type="ARBA" id="ARBA00022755"/>
    </source>
</evidence>
<evidence type="ECO:0000256" key="10">
    <source>
        <dbReference type="PROSITE-ProRule" id="PRU00886"/>
    </source>
</evidence>
<name>A0A8J2S838_9STRA</name>
<evidence type="ECO:0000313" key="12">
    <source>
        <dbReference type="EMBL" id="CAH0367313.1"/>
    </source>
</evidence>
<dbReference type="PRINTS" id="PR00097">
    <property type="entry name" value="ANTSNTHASEII"/>
</dbReference>
<evidence type="ECO:0000256" key="7">
    <source>
        <dbReference type="ARBA" id="ARBA00022840"/>
    </source>
</evidence>
<dbReference type="NCBIfam" id="TIGR00888">
    <property type="entry name" value="guaA_Nterm"/>
    <property type="match status" value="1"/>
</dbReference>
<dbReference type="Proteomes" id="UP000789595">
    <property type="component" value="Unassembled WGS sequence"/>
</dbReference>
<dbReference type="NCBIfam" id="NF000848">
    <property type="entry name" value="PRK00074.1"/>
    <property type="match status" value="1"/>
</dbReference>
<feature type="binding site" evidence="10">
    <location>
        <begin position="245"/>
        <end position="251"/>
    </location>
    <ligand>
        <name>ATP</name>
        <dbReference type="ChEBI" id="CHEBI:30616"/>
    </ligand>
</feature>
<feature type="domain" description="GMPS ATP-PPase" evidence="11">
    <location>
        <begin position="217"/>
        <end position="415"/>
    </location>
</feature>
<accession>A0A8J2S838</accession>
<dbReference type="EC" id="6.3.5.2" evidence="2"/>
<evidence type="ECO:0000256" key="8">
    <source>
        <dbReference type="ARBA" id="ARBA00022962"/>
    </source>
</evidence>
<dbReference type="Gene3D" id="3.40.50.620">
    <property type="entry name" value="HUPs"/>
    <property type="match status" value="1"/>
</dbReference>
<dbReference type="InterPro" id="IPR029062">
    <property type="entry name" value="Class_I_gatase-like"/>
</dbReference>
<dbReference type="GO" id="GO:0005524">
    <property type="term" value="F:ATP binding"/>
    <property type="evidence" value="ECO:0007669"/>
    <property type="project" value="UniProtKB-UniRule"/>
</dbReference>
<keyword evidence="3" id="KW-0436">Ligase</keyword>
<protein>
    <recommendedName>
        <fullName evidence="2">GMP synthase (glutamine-hydrolyzing)</fullName>
        <ecNumber evidence="2">6.3.5.2</ecNumber>
    </recommendedName>
    <alternativeName>
        <fullName evidence="9">Glutamine amidotransferase</fullName>
    </alternativeName>
</protein>
<dbReference type="OrthoDB" id="1724632at2759"/>
<evidence type="ECO:0000313" key="13">
    <source>
        <dbReference type="Proteomes" id="UP000789595"/>
    </source>
</evidence>
<evidence type="ECO:0000256" key="1">
    <source>
        <dbReference type="ARBA" id="ARBA00005153"/>
    </source>
</evidence>
<dbReference type="PROSITE" id="PS51273">
    <property type="entry name" value="GATASE_TYPE_1"/>
    <property type="match status" value="1"/>
</dbReference>
<reference evidence="12" key="1">
    <citation type="submission" date="2021-11" db="EMBL/GenBank/DDBJ databases">
        <authorList>
            <consortium name="Genoscope - CEA"/>
            <person name="William W."/>
        </authorList>
    </citation>
    <scope>NUCLEOTIDE SEQUENCE</scope>
</reference>
<dbReference type="InterPro" id="IPR001674">
    <property type="entry name" value="GMP_synth_C"/>
</dbReference>